<dbReference type="InterPro" id="IPR000836">
    <property type="entry name" value="PRTase_dom"/>
</dbReference>
<dbReference type="InterPro" id="IPR023031">
    <property type="entry name" value="OPRT"/>
</dbReference>
<evidence type="ECO:0000256" key="7">
    <source>
        <dbReference type="SAM" id="Phobius"/>
    </source>
</evidence>
<dbReference type="EMBL" id="QBKT01000001">
    <property type="protein sequence ID" value="PTX63473.1"/>
    <property type="molecule type" value="Genomic_DNA"/>
</dbReference>
<keyword evidence="5 6" id="KW-0665">Pyrimidine biosynthesis</keyword>
<dbReference type="InterPro" id="IPR004467">
    <property type="entry name" value="Or_phspho_trans_dom"/>
</dbReference>
<dbReference type="EC" id="2.4.2.10" evidence="2 6"/>
<comment type="caution">
    <text evidence="6">Lacks conserved residue(s) required for the propagation of feature annotation.</text>
</comment>
<reference evidence="9 10" key="1">
    <citation type="submission" date="2018-04" db="EMBL/GenBank/DDBJ databases">
        <title>Genomic Encyclopedia of Archaeal and Bacterial Type Strains, Phase II (KMG-II): from individual species to whole genera.</title>
        <authorList>
            <person name="Goeker M."/>
        </authorList>
    </citation>
    <scope>NUCLEOTIDE SEQUENCE [LARGE SCALE GENOMIC DNA]</scope>
    <source>
        <strain evidence="9 10">DSM 25731</strain>
    </source>
</reference>
<feature type="binding site" description="in other chain" evidence="6">
    <location>
        <begin position="126"/>
        <end position="134"/>
    </location>
    <ligand>
        <name>5-phospho-alpha-D-ribose 1-diphosphate</name>
        <dbReference type="ChEBI" id="CHEBI:58017"/>
        <note>ligand shared between dimeric partners</note>
    </ligand>
</feature>
<keyword evidence="3 6" id="KW-0328">Glycosyltransferase</keyword>
<feature type="binding site" evidence="6">
    <location>
        <position position="104"/>
    </location>
    <ligand>
        <name>5-phospho-alpha-D-ribose 1-diphosphate</name>
        <dbReference type="ChEBI" id="CHEBI:58017"/>
        <note>ligand shared between dimeric partners</note>
    </ligand>
</feature>
<protein>
    <recommendedName>
        <fullName evidence="2 6">Orotate phosphoribosyltransferase</fullName>
        <shortName evidence="6">OPRT</shortName>
        <shortName evidence="6">OPRTase</shortName>
        <ecNumber evidence="2 6">2.4.2.10</ecNumber>
    </recommendedName>
</protein>
<evidence type="ECO:0000256" key="2">
    <source>
        <dbReference type="ARBA" id="ARBA00011971"/>
    </source>
</evidence>
<evidence type="ECO:0000256" key="1">
    <source>
        <dbReference type="ARBA" id="ARBA00004889"/>
    </source>
</evidence>
<name>A0A2T6C5A8_9FLAO</name>
<feature type="transmembrane region" description="Helical" evidence="7">
    <location>
        <begin position="73"/>
        <end position="99"/>
    </location>
</feature>
<keyword evidence="7" id="KW-0812">Transmembrane</keyword>
<dbReference type="Gene3D" id="3.40.50.2020">
    <property type="match status" value="1"/>
</dbReference>
<comment type="function">
    <text evidence="6">Catalyzes the transfer of a ribosyl phosphate group from 5-phosphoribose 1-diphosphate to orotate, leading to the formation of orotidine monophosphate (OMP).</text>
</comment>
<dbReference type="RefSeq" id="WP_108112878.1">
    <property type="nucleotide sequence ID" value="NZ_QBKT01000001.1"/>
</dbReference>
<dbReference type="GO" id="GO:0019856">
    <property type="term" value="P:pyrimidine nucleobase biosynthetic process"/>
    <property type="evidence" value="ECO:0007669"/>
    <property type="project" value="TreeGrafter"/>
</dbReference>
<keyword evidence="7" id="KW-0472">Membrane</keyword>
<evidence type="ECO:0000256" key="4">
    <source>
        <dbReference type="ARBA" id="ARBA00022679"/>
    </source>
</evidence>
<dbReference type="AlphaFoldDB" id="A0A2T6C5A8"/>
<dbReference type="GO" id="GO:0000287">
    <property type="term" value="F:magnesium ion binding"/>
    <property type="evidence" value="ECO:0007669"/>
    <property type="project" value="UniProtKB-UniRule"/>
</dbReference>
<evidence type="ECO:0000259" key="8">
    <source>
        <dbReference type="Pfam" id="PF00156"/>
    </source>
</evidence>
<accession>A0A2T6C5A8</accession>
<dbReference type="HAMAP" id="MF_01208">
    <property type="entry name" value="PyrE"/>
    <property type="match status" value="1"/>
</dbReference>
<dbReference type="Proteomes" id="UP000244090">
    <property type="component" value="Unassembled WGS sequence"/>
</dbReference>
<keyword evidence="7" id="KW-1133">Transmembrane helix</keyword>
<dbReference type="PANTHER" id="PTHR19278">
    <property type="entry name" value="OROTATE PHOSPHORIBOSYLTRANSFERASE"/>
    <property type="match status" value="1"/>
</dbReference>
<dbReference type="InterPro" id="IPR029057">
    <property type="entry name" value="PRTase-like"/>
</dbReference>
<evidence type="ECO:0000256" key="3">
    <source>
        <dbReference type="ARBA" id="ARBA00022676"/>
    </source>
</evidence>
<dbReference type="GO" id="GO:0044205">
    <property type="term" value="P:'de novo' UMP biosynthetic process"/>
    <property type="evidence" value="ECO:0007669"/>
    <property type="project" value="UniProtKB-UniRule"/>
</dbReference>
<evidence type="ECO:0000313" key="10">
    <source>
        <dbReference type="Proteomes" id="UP000244090"/>
    </source>
</evidence>
<dbReference type="PANTHER" id="PTHR19278:SF9">
    <property type="entry name" value="URIDINE 5'-MONOPHOSPHATE SYNTHASE"/>
    <property type="match status" value="1"/>
</dbReference>
<comment type="cofactor">
    <cofactor evidence="6">
        <name>Mg(2+)</name>
        <dbReference type="ChEBI" id="CHEBI:18420"/>
    </cofactor>
</comment>
<comment type="similarity">
    <text evidence="6">Belongs to the purine/pyrimidine phosphoribosyltransferase family. PyrE subfamily.</text>
</comment>
<feature type="binding site" evidence="6">
    <location>
        <position position="130"/>
    </location>
    <ligand>
        <name>orotate</name>
        <dbReference type="ChEBI" id="CHEBI:30839"/>
    </ligand>
</feature>
<keyword evidence="6" id="KW-0460">Magnesium</keyword>
<evidence type="ECO:0000256" key="6">
    <source>
        <dbReference type="HAMAP-Rule" id="MF_01208"/>
    </source>
</evidence>
<keyword evidence="10" id="KW-1185">Reference proteome</keyword>
<feature type="binding site" evidence="6">
    <location>
        <position position="100"/>
    </location>
    <ligand>
        <name>5-phospho-alpha-D-ribose 1-diphosphate</name>
        <dbReference type="ChEBI" id="CHEBI:58017"/>
        <note>ligand shared between dimeric partners</note>
    </ligand>
</feature>
<dbReference type="Pfam" id="PF00156">
    <property type="entry name" value="Pribosyltran"/>
    <property type="match status" value="1"/>
</dbReference>
<feature type="domain" description="Phosphoribosyltransferase" evidence="8">
    <location>
        <begin position="58"/>
        <end position="153"/>
    </location>
</feature>
<evidence type="ECO:0000313" key="9">
    <source>
        <dbReference type="EMBL" id="PTX63473.1"/>
    </source>
</evidence>
<organism evidence="9 10">
    <name type="scientific">Kordia periserrulae</name>
    <dbReference type="NCBI Taxonomy" id="701523"/>
    <lineage>
        <taxon>Bacteria</taxon>
        <taxon>Pseudomonadati</taxon>
        <taxon>Bacteroidota</taxon>
        <taxon>Flavobacteriia</taxon>
        <taxon>Flavobacteriales</taxon>
        <taxon>Flavobacteriaceae</taxon>
        <taxon>Kordia</taxon>
    </lineage>
</organism>
<dbReference type="GO" id="GO:0004588">
    <property type="term" value="F:orotate phosphoribosyltransferase activity"/>
    <property type="evidence" value="ECO:0007669"/>
    <property type="project" value="UniProtKB-UniRule"/>
</dbReference>
<dbReference type="OrthoDB" id="9802134at2"/>
<evidence type="ECO:0000256" key="5">
    <source>
        <dbReference type="ARBA" id="ARBA00022975"/>
    </source>
</evidence>
<comment type="subunit">
    <text evidence="6">Homodimer.</text>
</comment>
<dbReference type="UniPathway" id="UPA00070">
    <property type="reaction ID" value="UER00119"/>
</dbReference>
<feature type="binding site" evidence="6">
    <location>
        <position position="106"/>
    </location>
    <ligand>
        <name>5-phospho-alpha-D-ribose 1-diphosphate</name>
        <dbReference type="ChEBI" id="CHEBI:58017"/>
        <note>ligand shared between dimeric partners</note>
    </ligand>
</feature>
<comment type="catalytic activity">
    <reaction evidence="6">
        <text>orotidine 5'-phosphate + diphosphate = orotate + 5-phospho-alpha-D-ribose 1-diphosphate</text>
        <dbReference type="Rhea" id="RHEA:10380"/>
        <dbReference type="ChEBI" id="CHEBI:30839"/>
        <dbReference type="ChEBI" id="CHEBI:33019"/>
        <dbReference type="ChEBI" id="CHEBI:57538"/>
        <dbReference type="ChEBI" id="CHEBI:58017"/>
        <dbReference type="EC" id="2.4.2.10"/>
    </reaction>
</comment>
<dbReference type="NCBIfam" id="TIGR00336">
    <property type="entry name" value="pyrE"/>
    <property type="match status" value="1"/>
</dbReference>
<comment type="pathway">
    <text evidence="1 6">Pyrimidine metabolism; UMP biosynthesis via de novo pathway; UMP from orotate: step 1/2.</text>
</comment>
<gene>
    <name evidence="6" type="primary">pyrE</name>
    <name evidence="9" type="ORF">C8N46_10173</name>
</gene>
<comment type="caution">
    <text evidence="9">The sequence shown here is derived from an EMBL/GenBank/DDBJ whole genome shotgun (WGS) entry which is preliminary data.</text>
</comment>
<dbReference type="CDD" id="cd06223">
    <property type="entry name" value="PRTases_typeI"/>
    <property type="match status" value="1"/>
</dbReference>
<proteinExistence type="inferred from homology"/>
<keyword evidence="4 6" id="KW-0808">Transferase</keyword>
<dbReference type="SUPFAM" id="SSF53271">
    <property type="entry name" value="PRTase-like"/>
    <property type="match status" value="1"/>
</dbReference>
<sequence>MIFDKNTAKKTAELLLQINAIKLQPQEPFTWASGWKSPIYCDNRVTLSFPPIRNYLREQFAKHIEKEYGKPDVIAGVATGAIGIGILVAEYLSVPFVYVRPEAKKHGRQNQIEGFIQKGQNVVVVEDLISTGKSSLNAVKALEAAEVNVKGMVAIFSYNFDIAKENFEKSNVNLHTLSNYENLLEQALDTNYITSSELETLENWRKDPANWNAN</sequence>